<feature type="region of interest" description="Disordered" evidence="10">
    <location>
        <begin position="155"/>
        <end position="283"/>
    </location>
</feature>
<keyword evidence="14" id="KW-1185">Reference proteome</keyword>
<feature type="compositionally biased region" description="Basic and acidic residues" evidence="10">
    <location>
        <begin position="258"/>
        <end position="269"/>
    </location>
</feature>
<feature type="compositionally biased region" description="Basic and acidic residues" evidence="10">
    <location>
        <begin position="1813"/>
        <end position="1832"/>
    </location>
</feature>
<evidence type="ECO:0000256" key="2">
    <source>
        <dbReference type="ARBA" id="ARBA00022614"/>
    </source>
</evidence>
<dbReference type="Pfam" id="PF14580">
    <property type="entry name" value="LRR_9"/>
    <property type="match status" value="1"/>
</dbReference>
<dbReference type="eggNOG" id="KOG2744">
    <property type="taxonomic scope" value="Eukaryota"/>
</dbReference>
<feature type="compositionally biased region" description="Low complexity" evidence="10">
    <location>
        <begin position="1694"/>
        <end position="1790"/>
    </location>
</feature>
<evidence type="ECO:0000256" key="5">
    <source>
        <dbReference type="ARBA" id="ARBA00023004"/>
    </source>
</evidence>
<dbReference type="Proteomes" id="UP000054776">
    <property type="component" value="Unassembled WGS sequence"/>
</dbReference>
<dbReference type="eggNOG" id="KOG3361">
    <property type="taxonomic scope" value="Eukaryota"/>
</dbReference>
<dbReference type="InterPro" id="IPR011339">
    <property type="entry name" value="ISCU"/>
</dbReference>
<dbReference type="Gene3D" id="3.80.10.10">
    <property type="entry name" value="Ribonuclease Inhibitor"/>
    <property type="match status" value="1"/>
</dbReference>
<feature type="compositionally biased region" description="Low complexity" evidence="10">
    <location>
        <begin position="1308"/>
        <end position="1325"/>
    </location>
</feature>
<dbReference type="FunFam" id="3.80.10.10:FF:000131">
    <property type="entry name" value="acidic leucine-rich nuclear phosphoprotein 32-related protein-like"/>
    <property type="match status" value="1"/>
</dbReference>
<keyword evidence="4" id="KW-0677">Repeat</keyword>
<dbReference type="Gene3D" id="2.30.30.140">
    <property type="match status" value="2"/>
</dbReference>
<feature type="compositionally biased region" description="Acidic residues" evidence="10">
    <location>
        <begin position="943"/>
        <end position="953"/>
    </location>
</feature>
<keyword evidence="5" id="KW-0408">Iron</keyword>
<dbReference type="SUPFAM" id="SSF82649">
    <property type="entry name" value="SufE/NifU"/>
    <property type="match status" value="1"/>
</dbReference>
<feature type="domain" description="ARID" evidence="12">
    <location>
        <begin position="953"/>
        <end position="1045"/>
    </location>
</feature>
<gene>
    <name evidence="13" type="primary">Iscu</name>
    <name evidence="13" type="ORF">T01_11208</name>
</gene>
<dbReference type="GO" id="GO:0005506">
    <property type="term" value="F:iron ion binding"/>
    <property type="evidence" value="ECO:0007669"/>
    <property type="project" value="InterPro"/>
</dbReference>
<organism evidence="13 14">
    <name type="scientific">Trichinella spiralis</name>
    <name type="common">Trichina worm</name>
    <dbReference type="NCBI Taxonomy" id="6334"/>
    <lineage>
        <taxon>Eukaryota</taxon>
        <taxon>Metazoa</taxon>
        <taxon>Ecdysozoa</taxon>
        <taxon>Nematoda</taxon>
        <taxon>Enoplea</taxon>
        <taxon>Dorylaimia</taxon>
        <taxon>Trichinellida</taxon>
        <taxon>Trichinellidae</taxon>
        <taxon>Trichinella</taxon>
    </lineage>
</organism>
<dbReference type="CDD" id="cd06664">
    <property type="entry name" value="IscU_like"/>
    <property type="match status" value="1"/>
</dbReference>
<dbReference type="Gene3D" id="3.90.1010.10">
    <property type="match status" value="1"/>
</dbReference>
<evidence type="ECO:0000256" key="4">
    <source>
        <dbReference type="ARBA" id="ARBA00022737"/>
    </source>
</evidence>
<dbReference type="GO" id="GO:0051536">
    <property type="term" value="F:iron-sulfur cluster binding"/>
    <property type="evidence" value="ECO:0007669"/>
    <property type="project" value="InterPro"/>
</dbReference>
<dbReference type="InterPro" id="IPR036431">
    <property type="entry name" value="ARID_dom_sf"/>
</dbReference>
<evidence type="ECO:0000259" key="12">
    <source>
        <dbReference type="PROSITE" id="PS51011"/>
    </source>
</evidence>
<feature type="compositionally biased region" description="Basic residues" evidence="10">
    <location>
        <begin position="1474"/>
        <end position="1495"/>
    </location>
</feature>
<evidence type="ECO:0000256" key="11">
    <source>
        <dbReference type="SAM" id="Phobius"/>
    </source>
</evidence>
<sequence length="2086" mass="228609">MEKSKTSQALELAMKGREPEQTVALCLDNCRNPDIEQLSERFVNLEELSLVNVGLQSLKKFPKLESLKKLDLSDNFIANGLENLLNCPNLKHIQLNGNKINDFQQLECLKELKNLTHLDLFNCGVTDEEGYRQRIFAMIPQLKYVDGVDANDEYEDSDAEYDVEDEEEEDAEDEDQEDEERGSDDDEEEEEEEDEEEEEEDEEAEVEAEDSDGEEIENEEEGEGESQEEDEEDINNDGIDEEDEDEVVPEVRGKKRKHEDDDVLDHYENPRNVGSLDKSDPTVGTGVVGAPACGDVMKLQIKVDENGRITDAKFKTFGCCSAIASSSLATEWIKGKSVEEALQVKNHEIAAELRLPPVKIHCSILAEEAINAALNDYRSKQKKVTGGGGIASGLQLIKAGHWPEFLCHAFKNMGQTNLRKIFYYVTVRILVCRAWFDHTQSIGIHSVTLIPAEKKRNEQGNDELIRIKTSTKSKIYFLIKCVNLPVSVESSILRINVEKLSQVKWLKSEKLFKTSPSLIECITFENSLDPLFFPIGSEVSARFKGSFCQAIVKAIVPHLYCKIQSNGTYFEVELNNVIGDVKVGNHVWFRNPYNGNYNRGVIKVVKDKSDYTVVGLVCQGRWMWIISFFFMLPCNAACERSNGDFEMSDLILNGAAAQLASLRISLSRICVVVRRKRDGVVCWTDVHNCTRLECAKRRASAKQSCGGCAFFVQQSPGGLRIFPLPYSHSLSVYCLYLDFDDGDEQTLRRHQLCLRASSSPAPMECQVRSDAGSSGARVLQFAASSGGDSGTSATSDVSAPVDANLVVGAVVIVQRNLPDLQQLIGESVDLTNQCFPALVVTPSAAPHLHCQSTTDHVVRSFITGELSVVTASEVRSIDEWHGREIDNFVLRRGLENAKVYLEQGKLPCGWDKDVLLAAGTSAVRDVSGELSAGEDTSKTTESSDVDSEDETNDEDRDHFVACLYKFMDERNTPINKCPMLAGKDLDLYHFYRKVMRAGGYTRVSNKNLWKVITDKMSHSLGVNLTVKSVRVAYESFLLSFENFTRKLGFPFKQYTPVTPRNATSRNEKEWMRSKALAEKIQAGDSTSASRKRKKYAEGGSDEAHKEESGQKTAGGDGGDGDGGSGTVAEQQQKKPSGETVVVKVEAHPSDSKKLRLVVTGDKHKTLSVVKGLEPNGGDNGNKAKAAATTVGSDDDGGSSNAKKQLKRTGDCDDGGVESVKKKLKPAAKVGKGKEIIKGEAPAAAVPAKRGQTTAISKSLRSKHVVTAESTSVVSDRVNRAPPKRRAVSSSSDIQDGSAEGDQPTKHCSVTVGASGTGATMASASSLEELSNTNAEVLLKDNKLESSSSGAGKILNLEKQNSETLVQDELQQLLSSAASAVSTGTEQNLATNGTSKTKSDTENAAQIVVDEAVMVEKKDQSTEQLMEMMPPAAVVEEDRVVAESGDHEQAVADKAEALDEDTQNKGKKKTENIQKKKQKKKKKKKEAKGKKSKKKDKKDDDDDENKKEDGGDGVKVVKKSKKTHKVVKKKETSNEGKKVKDKLKKAGDKTAEGKKKGGGRKTAKKDGKEDGATGGTSGEGQKAKSSKAAKKKDVIKPGTTTGAAVSKKKKKKTPKNGNGGGDVQGSNNDGNDNNDKPKKTKKKVTFADSQKDEKSDVKKKGEKKKKIAAAAAGAKKKSGKKSTTAKVNKKKKKSAVTSSTAASNTSTTTTAAPSANSSSNGGGSTTSNDNNSGKTNKNTSSTNTSTSSGNTGKAASDASGAKGTDGATGKTAANGGASPAVVVGNKNVKNGCDNKIVKAENKKNKKEKKKKGKKVENKKGKKDPGKRNTELKRVTVVNFKTGELGMKSLKKKSKRGGGNKGKGKKKRIVPKKQPKPSSQPSKGQRKTTNVVVPQKKERNNPFKILQKFIPDELKIEFPSMYGDMDFKDVSLNMLEKEVDSAAENPQFDPTKVFIFEEEAVDIDSSERVAWLESQMQLFKAKFRDVNTKIKQVERLRRRAVRLYRAKDVPRQYFCWIVRDGSLIFPFLYTYYYRQKSVSPNSIRLSIDMHQYVTGGPFFFSFSVLIFFTTYYLMTFRQILISEIINFR</sequence>
<dbReference type="InterPro" id="IPR032675">
    <property type="entry name" value="LRR_dom_sf"/>
</dbReference>
<keyword evidence="11" id="KW-1133">Transmembrane helix</keyword>
<feature type="region of interest" description="Disordered" evidence="10">
    <location>
        <begin position="1267"/>
        <end position="1326"/>
    </location>
</feature>
<feature type="region of interest" description="Disordered" evidence="10">
    <location>
        <begin position="927"/>
        <end position="953"/>
    </location>
</feature>
<evidence type="ECO:0000256" key="6">
    <source>
        <dbReference type="ARBA" id="ARBA00025777"/>
    </source>
</evidence>
<dbReference type="GO" id="GO:0044572">
    <property type="term" value="P:[4Fe-4S] cluster assembly"/>
    <property type="evidence" value="ECO:0007669"/>
    <property type="project" value="UniProtKB-ARBA"/>
</dbReference>
<evidence type="ECO:0000256" key="9">
    <source>
        <dbReference type="ARBA" id="ARBA00077466"/>
    </source>
</evidence>
<dbReference type="FunFam" id="3.90.1010.10:FF:000008">
    <property type="entry name" value="Iron-sulfur cluster assembly enzyme"/>
    <property type="match status" value="1"/>
</dbReference>
<feature type="compositionally biased region" description="Basic and acidic residues" evidence="10">
    <location>
        <begin position="1648"/>
        <end position="1658"/>
    </location>
</feature>
<feature type="compositionally biased region" description="Polar residues" evidence="10">
    <location>
        <begin position="1380"/>
        <end position="1395"/>
    </location>
</feature>
<dbReference type="GO" id="GO:0005739">
    <property type="term" value="C:mitochondrion"/>
    <property type="evidence" value="ECO:0007669"/>
    <property type="project" value="UniProtKB-ARBA"/>
</dbReference>
<dbReference type="SMART" id="SM01014">
    <property type="entry name" value="ARID"/>
    <property type="match status" value="1"/>
</dbReference>
<evidence type="ECO:0000256" key="1">
    <source>
        <dbReference type="ARBA" id="ARBA00006420"/>
    </source>
</evidence>
<proteinExistence type="inferred from homology"/>
<feature type="compositionally biased region" description="Basic residues" evidence="10">
    <location>
        <begin position="1515"/>
        <end position="1527"/>
    </location>
</feature>
<dbReference type="CDD" id="cd20389">
    <property type="entry name" value="Tudor_ARID4_rpt1"/>
    <property type="match status" value="1"/>
</dbReference>
<dbReference type="CDD" id="cd16100">
    <property type="entry name" value="ARID"/>
    <property type="match status" value="1"/>
</dbReference>
<dbReference type="SMART" id="SM00501">
    <property type="entry name" value="BRIGHT"/>
    <property type="match status" value="1"/>
</dbReference>
<dbReference type="SUPFAM" id="SSF52058">
    <property type="entry name" value="L domain-like"/>
    <property type="match status" value="1"/>
</dbReference>
<evidence type="ECO:0000256" key="3">
    <source>
        <dbReference type="ARBA" id="ARBA00022723"/>
    </source>
</evidence>
<evidence type="ECO:0000256" key="10">
    <source>
        <dbReference type="SAM" id="MobiDB-lite"/>
    </source>
</evidence>
<dbReference type="Gene3D" id="1.10.150.60">
    <property type="entry name" value="ARID DNA-binding domain"/>
    <property type="match status" value="1"/>
</dbReference>
<evidence type="ECO:0000256" key="7">
    <source>
        <dbReference type="ARBA" id="ARBA00069498"/>
    </source>
</evidence>
<evidence type="ECO:0000313" key="14">
    <source>
        <dbReference type="Proteomes" id="UP000054776"/>
    </source>
</evidence>
<keyword evidence="11" id="KW-0472">Membrane</keyword>
<feature type="non-terminal residue" evidence="13">
    <location>
        <position position="2086"/>
    </location>
</feature>
<feature type="region of interest" description="Disordered" evidence="10">
    <location>
        <begin position="1240"/>
        <end position="1259"/>
    </location>
</feature>
<keyword evidence="3" id="KW-0479">Metal-binding</keyword>
<dbReference type="InterPro" id="IPR002871">
    <property type="entry name" value="NIF_FeS_clus_asmbl_NifU_N"/>
</dbReference>
<dbReference type="InterPro" id="IPR001611">
    <property type="entry name" value="Leu-rich_rpt"/>
</dbReference>
<feature type="compositionally biased region" description="Gly residues" evidence="10">
    <location>
        <begin position="1112"/>
        <end position="1125"/>
    </location>
</feature>
<feature type="region of interest" description="Disordered" evidence="10">
    <location>
        <begin position="1376"/>
        <end position="1402"/>
    </location>
</feature>
<keyword evidence="11" id="KW-0812">Transmembrane</keyword>
<feature type="region of interest" description="Disordered" evidence="10">
    <location>
        <begin position="1077"/>
        <end position="1153"/>
    </location>
</feature>
<dbReference type="Pfam" id="PF01388">
    <property type="entry name" value="ARID"/>
    <property type="match status" value="1"/>
</dbReference>
<feature type="region of interest" description="Disordered" evidence="10">
    <location>
        <begin position="1168"/>
        <end position="1217"/>
    </location>
</feature>
<comment type="similarity">
    <text evidence="1">Belongs to the NifU family.</text>
</comment>
<comment type="similarity">
    <text evidence="6">Belongs to the ANP32 family.</text>
</comment>
<comment type="caution">
    <text evidence="13">The sequence shown here is derived from an EMBL/GenBank/DDBJ whole genome shotgun (WGS) entry which is preliminary data.</text>
</comment>
<keyword evidence="2" id="KW-0433">Leucine-rich repeat</keyword>
<feature type="compositionally biased region" description="Basic and acidic residues" evidence="10">
    <location>
        <begin position="1435"/>
        <end position="1456"/>
    </location>
</feature>
<feature type="compositionally biased region" description="Basic and acidic residues" evidence="10">
    <location>
        <begin position="1528"/>
        <end position="1554"/>
    </location>
</feature>
<evidence type="ECO:0000256" key="8">
    <source>
        <dbReference type="ARBA" id="ARBA00075306"/>
    </source>
</evidence>
<feature type="region of interest" description="Disordered" evidence="10">
    <location>
        <begin position="1414"/>
        <end position="1889"/>
    </location>
</feature>
<feature type="compositionally biased region" description="Basic and acidic residues" evidence="10">
    <location>
        <begin position="1144"/>
        <end position="1153"/>
    </location>
</feature>
<feature type="compositionally biased region" description="Basic residues" evidence="10">
    <location>
        <begin position="1802"/>
        <end position="1812"/>
    </location>
</feature>
<feature type="compositionally biased region" description="Basic residues" evidence="10">
    <location>
        <begin position="1847"/>
        <end position="1873"/>
    </location>
</feature>
<feature type="transmembrane region" description="Helical" evidence="11">
    <location>
        <begin position="2050"/>
        <end position="2072"/>
    </location>
</feature>
<dbReference type="PROSITE" id="PS51011">
    <property type="entry name" value="ARID"/>
    <property type="match status" value="1"/>
</dbReference>
<protein>
    <recommendedName>
        <fullName evidence="7">Iron-sulfur cluster assembly enzyme ISCU</fullName>
    </recommendedName>
    <alternativeName>
        <fullName evidence="9">NifU-like N-terminal domain-containing protein</fullName>
    </alternativeName>
    <alternativeName>
        <fullName evidence="8">NifU-like protein</fullName>
    </alternativeName>
</protein>
<dbReference type="Pfam" id="PF01592">
    <property type="entry name" value="NifU_N"/>
    <property type="match status" value="1"/>
</dbReference>
<dbReference type="SUPFAM" id="SSF46774">
    <property type="entry name" value="ARID-like"/>
    <property type="match status" value="1"/>
</dbReference>
<feature type="compositionally biased region" description="Acidic residues" evidence="10">
    <location>
        <begin position="155"/>
        <end position="248"/>
    </location>
</feature>
<dbReference type="NCBIfam" id="TIGR01999">
    <property type="entry name" value="iscU"/>
    <property type="match status" value="1"/>
</dbReference>
<evidence type="ECO:0000313" key="13">
    <source>
        <dbReference type="EMBL" id="KRY30095.1"/>
    </source>
</evidence>
<dbReference type="GO" id="GO:0003677">
    <property type="term" value="F:DNA binding"/>
    <property type="evidence" value="ECO:0007669"/>
    <property type="project" value="InterPro"/>
</dbReference>
<accession>A0A0V1AZB8</accession>
<dbReference type="OrthoDB" id="1925777at2759"/>
<reference evidence="13 14" key="1">
    <citation type="submission" date="2015-01" db="EMBL/GenBank/DDBJ databases">
        <title>Evolution of Trichinella species and genotypes.</title>
        <authorList>
            <person name="Korhonen P.K."/>
            <person name="Edoardo P."/>
            <person name="Giuseppe L.R."/>
            <person name="Gasser R.B."/>
        </authorList>
    </citation>
    <scope>NUCLEOTIDE SEQUENCE [LARGE SCALE GENOMIC DNA]</scope>
    <source>
        <strain evidence="13">ISS3</strain>
    </source>
</reference>
<dbReference type="InterPro" id="IPR001606">
    <property type="entry name" value="ARID_dom"/>
</dbReference>
<dbReference type="EMBL" id="JYDH01000150">
    <property type="protein sequence ID" value="KRY30095.1"/>
    <property type="molecule type" value="Genomic_DNA"/>
</dbReference>
<name>A0A0V1AZB8_TRISP</name>
<dbReference type="PROSITE" id="PS51450">
    <property type="entry name" value="LRR"/>
    <property type="match status" value="2"/>
</dbReference>
<dbReference type="PANTHER" id="PTHR10093">
    <property type="entry name" value="IRON-SULFUR CLUSTER ASSEMBLY ENZYME NIFU HOMOLOG"/>
    <property type="match status" value="1"/>
</dbReference>